<accession>A0A242KUQ5</accession>
<sequence length="258" mass="27819">MKLKKIFSVTILASAVIGMSQSILAVNYDPEDTSKAESQATITVTEADAGYEPGVPDPDNPDNEIPVFPDGPNEGDGLLRLNYVSNFDFDDLAITTDASQVYAKADSVRTEDTDLPETPRKKVAPFVSVEDRRTGDEAGGWRLMVRQSGFIHEENKSELKGASLILAKVQGDSSLNISDKAKGDEGVSIPVGKEEVAVPIVSADIENSFGKYSIAFGELDDNKDKTNGVILDIPKNTPIIEGKYSATIYWDLSATPTD</sequence>
<evidence type="ECO:0000313" key="4">
    <source>
        <dbReference type="Proteomes" id="UP000195024"/>
    </source>
</evidence>
<dbReference type="RefSeq" id="WP_086335557.1">
    <property type="nucleotide sequence ID" value="NZ_NGMS01000004.1"/>
</dbReference>
<feature type="chain" id="PRO_5012489834" description="WxL domain-containing protein" evidence="1">
    <location>
        <begin position="26"/>
        <end position="258"/>
    </location>
</feature>
<feature type="signal peptide" evidence="1">
    <location>
        <begin position="1"/>
        <end position="25"/>
    </location>
</feature>
<dbReference type="EMBL" id="NGMS01000004">
    <property type="protein sequence ID" value="OTP24879.1"/>
    <property type="molecule type" value="Genomic_DNA"/>
</dbReference>
<name>A0A242KUQ5_ENTMU</name>
<comment type="caution">
    <text evidence="3">The sequence shown here is derived from an EMBL/GenBank/DDBJ whole genome shotgun (WGS) entry which is preliminary data.</text>
</comment>
<dbReference type="AlphaFoldDB" id="A0A242KUQ5"/>
<dbReference type="Pfam" id="PF13731">
    <property type="entry name" value="WxL"/>
    <property type="match status" value="1"/>
</dbReference>
<gene>
    <name evidence="3" type="ORF">A5802_003034</name>
</gene>
<proteinExistence type="predicted"/>
<evidence type="ECO:0000313" key="3">
    <source>
        <dbReference type="EMBL" id="OTP24879.1"/>
    </source>
</evidence>
<evidence type="ECO:0000256" key="1">
    <source>
        <dbReference type="SAM" id="SignalP"/>
    </source>
</evidence>
<organism evidence="3 4">
    <name type="scientific">Enterococcus mundtii</name>
    <dbReference type="NCBI Taxonomy" id="53346"/>
    <lineage>
        <taxon>Bacteria</taxon>
        <taxon>Bacillati</taxon>
        <taxon>Bacillota</taxon>
        <taxon>Bacilli</taxon>
        <taxon>Lactobacillales</taxon>
        <taxon>Enterococcaceae</taxon>
        <taxon>Enterococcus</taxon>
    </lineage>
</organism>
<keyword evidence="1" id="KW-0732">Signal</keyword>
<dbReference type="InterPro" id="IPR027994">
    <property type="entry name" value="WxL_dom"/>
</dbReference>
<protein>
    <recommendedName>
        <fullName evidence="2">WxL domain-containing protein</fullName>
    </recommendedName>
</protein>
<feature type="domain" description="WxL" evidence="2">
    <location>
        <begin position="32"/>
        <end position="256"/>
    </location>
</feature>
<dbReference type="Proteomes" id="UP000195024">
    <property type="component" value="Unassembled WGS sequence"/>
</dbReference>
<evidence type="ECO:0000259" key="2">
    <source>
        <dbReference type="Pfam" id="PF13731"/>
    </source>
</evidence>
<reference evidence="3 4" key="1">
    <citation type="submission" date="2017-05" db="EMBL/GenBank/DDBJ databases">
        <title>The Genome Sequence of Enterococcus mundtii 6B1_DIV0119.</title>
        <authorList>
            <consortium name="The Broad Institute Genomics Platform"/>
            <consortium name="The Broad Institute Genomic Center for Infectious Diseases"/>
            <person name="Earl A."/>
            <person name="Manson A."/>
            <person name="Schwartman J."/>
            <person name="Gilmore M."/>
            <person name="Abouelleil A."/>
            <person name="Cao P."/>
            <person name="Chapman S."/>
            <person name="Cusick C."/>
            <person name="Shea T."/>
            <person name="Young S."/>
            <person name="Neafsey D."/>
            <person name="Nusbaum C."/>
            <person name="Birren B."/>
        </authorList>
    </citation>
    <scope>NUCLEOTIDE SEQUENCE [LARGE SCALE GENOMIC DNA]</scope>
    <source>
        <strain evidence="3 4">6B1_DIV0119</strain>
    </source>
</reference>